<dbReference type="PANTHER" id="PTHR43489">
    <property type="entry name" value="ISOMERASE"/>
    <property type="match status" value="1"/>
</dbReference>
<dbReference type="Gene3D" id="3.20.20.150">
    <property type="entry name" value="Divalent-metal-dependent TIM barrel enzymes"/>
    <property type="match status" value="1"/>
</dbReference>
<evidence type="ECO:0000256" key="2">
    <source>
        <dbReference type="PIRNR" id="PIRNR006241"/>
    </source>
</evidence>
<dbReference type="GO" id="GO:0046487">
    <property type="term" value="P:glyoxylate metabolic process"/>
    <property type="evidence" value="ECO:0007669"/>
    <property type="project" value="TreeGrafter"/>
</dbReference>
<proteinExistence type="inferred from homology"/>
<dbReference type="PIRSF" id="PIRSF006241">
    <property type="entry name" value="HyI"/>
    <property type="match status" value="1"/>
</dbReference>
<evidence type="ECO:0000256" key="1">
    <source>
        <dbReference type="ARBA" id="ARBA00023235"/>
    </source>
</evidence>
<keyword evidence="1 2" id="KW-0413">Isomerase</keyword>
<feature type="active site" description="Proton donor/acceptor" evidence="3">
    <location>
        <position position="146"/>
    </location>
</feature>
<gene>
    <name evidence="5" type="ORF">AB3G37_12970</name>
</gene>
<dbReference type="GO" id="GO:0008903">
    <property type="term" value="F:hydroxypyruvate isomerase activity"/>
    <property type="evidence" value="ECO:0007669"/>
    <property type="project" value="TreeGrafter"/>
</dbReference>
<dbReference type="SUPFAM" id="SSF51658">
    <property type="entry name" value="Xylose isomerase-like"/>
    <property type="match status" value="1"/>
</dbReference>
<dbReference type="RefSeq" id="WP_369788028.1">
    <property type="nucleotide sequence ID" value="NZ_CP165628.1"/>
</dbReference>
<dbReference type="InterPro" id="IPR036237">
    <property type="entry name" value="Xyl_isomerase-like_sf"/>
</dbReference>
<dbReference type="InterPro" id="IPR050417">
    <property type="entry name" value="Sugar_Epim/Isomerase"/>
</dbReference>
<dbReference type="Pfam" id="PF01261">
    <property type="entry name" value="AP_endonuc_2"/>
    <property type="match status" value="1"/>
</dbReference>
<protein>
    <submittedName>
        <fullName evidence="5">Hydroxypyruvate isomerase family protein</fullName>
    </submittedName>
</protein>
<dbReference type="FunFam" id="3.20.20.150:FF:000007">
    <property type="entry name" value="Hydroxypyruvate isomerase"/>
    <property type="match status" value="1"/>
</dbReference>
<name>A0AB39VL74_9GAMM</name>
<dbReference type="EMBL" id="CP165628">
    <property type="protein sequence ID" value="XDU70503.1"/>
    <property type="molecule type" value="Genomic_DNA"/>
</dbReference>
<comment type="similarity">
    <text evidence="2">Belongs to the hyi family.</text>
</comment>
<evidence type="ECO:0000313" key="5">
    <source>
        <dbReference type="EMBL" id="XDU70503.1"/>
    </source>
</evidence>
<feature type="active site" description="Proton donor/acceptor" evidence="3">
    <location>
        <position position="243"/>
    </location>
</feature>
<dbReference type="PANTHER" id="PTHR43489:SF6">
    <property type="entry name" value="HYDROXYPYRUVATE ISOMERASE-RELATED"/>
    <property type="match status" value="1"/>
</dbReference>
<feature type="domain" description="Xylose isomerase-like TIM barrel" evidence="4">
    <location>
        <begin position="23"/>
        <end position="253"/>
    </location>
</feature>
<accession>A0AB39VL74</accession>
<evidence type="ECO:0000259" key="4">
    <source>
        <dbReference type="Pfam" id="PF01261"/>
    </source>
</evidence>
<evidence type="ECO:0000256" key="3">
    <source>
        <dbReference type="PIRSR" id="PIRSR006241-50"/>
    </source>
</evidence>
<dbReference type="AlphaFoldDB" id="A0AB39VL74"/>
<sequence>MQGLHFCANLKWLFTELPFEQRFAAAAQAGFEAVEFGLPYDYEADFLLQQLKENGLRQILINTPIGPADSVMRSGSACQPQSSEFFRNGMREALRYAAALDCPFIHLQAGILPPGVNEREALQQFISNIKWSLELAVEQGVCLLLEPINLRDIPGFFLHDFHLAANIIEQFNSPHLRLMFDIYHCQISHGDISHNLLRYLPLTGHIQVADAPYRSEPGSGELNWDFIFKLLRQQDYQGWIGCEYKPLTNTAESLSGGWSGLGSGK</sequence>
<dbReference type="InterPro" id="IPR026040">
    <property type="entry name" value="HyI-like"/>
</dbReference>
<dbReference type="InterPro" id="IPR013022">
    <property type="entry name" value="Xyl_isomerase-like_TIM-brl"/>
</dbReference>
<reference evidence="5" key="1">
    <citation type="submission" date="2024-07" db="EMBL/GenBank/DDBJ databases">
        <authorList>
            <person name="Biller S.J."/>
        </authorList>
    </citation>
    <scope>NUCLEOTIDE SEQUENCE</scope>
    <source>
        <strain evidence="5">WC2420</strain>
    </source>
</reference>
<organism evidence="5">
    <name type="scientific">Rouxiella sp. WC2420</name>
    <dbReference type="NCBI Taxonomy" id="3234145"/>
    <lineage>
        <taxon>Bacteria</taxon>
        <taxon>Pseudomonadati</taxon>
        <taxon>Pseudomonadota</taxon>
        <taxon>Gammaproteobacteria</taxon>
        <taxon>Enterobacterales</taxon>
        <taxon>Yersiniaceae</taxon>
        <taxon>Rouxiella</taxon>
    </lineage>
</organism>